<keyword evidence="8" id="KW-0874">Quinone</keyword>
<keyword evidence="5 8" id="KW-1278">Translocase</keyword>
<dbReference type="GO" id="GO:0051539">
    <property type="term" value="F:4 iron, 4 sulfur cluster binding"/>
    <property type="evidence" value="ECO:0007669"/>
    <property type="project" value="UniProtKB-KW"/>
</dbReference>
<comment type="subunit">
    <text evidence="8">NDH-1 is composed of 14 different subunits. Subunits NuoA, H, J, K, L, M, N constitute the membrane sector of the complex.</text>
</comment>
<evidence type="ECO:0000256" key="8">
    <source>
        <dbReference type="HAMAP-Rule" id="MF_01351"/>
    </source>
</evidence>
<dbReference type="PROSITE" id="PS51379">
    <property type="entry name" value="4FE4S_FER_2"/>
    <property type="match status" value="2"/>
</dbReference>
<comment type="catalytic activity">
    <reaction evidence="8">
        <text>a quinone + NADH + 5 H(+)(in) = a quinol + NAD(+) + 4 H(+)(out)</text>
        <dbReference type="Rhea" id="RHEA:57888"/>
        <dbReference type="ChEBI" id="CHEBI:15378"/>
        <dbReference type="ChEBI" id="CHEBI:24646"/>
        <dbReference type="ChEBI" id="CHEBI:57540"/>
        <dbReference type="ChEBI" id="CHEBI:57945"/>
        <dbReference type="ChEBI" id="CHEBI:132124"/>
    </reaction>
</comment>
<dbReference type="SUPFAM" id="SSF54862">
    <property type="entry name" value="4Fe-4S ferredoxins"/>
    <property type="match status" value="1"/>
</dbReference>
<dbReference type="Proteomes" id="UP000076023">
    <property type="component" value="Unassembled WGS sequence"/>
</dbReference>
<dbReference type="PROSITE" id="PS00198">
    <property type="entry name" value="4FE4S_FER_1"/>
    <property type="match status" value="1"/>
</dbReference>
<keyword evidence="8" id="KW-0830">Ubiquinone</keyword>
<keyword evidence="8" id="KW-0472">Membrane</keyword>
<dbReference type="InterPro" id="IPR017896">
    <property type="entry name" value="4Fe4S_Fe-S-bd"/>
</dbReference>
<reference evidence="11" key="1">
    <citation type="journal article" date="2017" name="Genome Announc.">
        <title>Draft Genome Sequence of Terrimicrobium sacchariphilum NM-5T, a Facultative Anaerobic Soil Bacterium of the Class Spartobacteria.</title>
        <authorList>
            <person name="Qiu Y.L."/>
            <person name="Tourlousse D.M."/>
            <person name="Matsuura N."/>
            <person name="Ohashi A."/>
            <person name="Sekiguchi Y."/>
        </authorList>
    </citation>
    <scope>NUCLEOTIDE SEQUENCE [LARGE SCALE GENOMIC DNA]</scope>
    <source>
        <strain evidence="11">NM-5</strain>
    </source>
</reference>
<protein>
    <recommendedName>
        <fullName evidence="8">NADH-quinone oxidoreductase subunit I</fullName>
        <ecNumber evidence="8">7.1.1.-</ecNumber>
    </recommendedName>
    <alternativeName>
        <fullName evidence="8">NADH dehydrogenase I subunit I</fullName>
    </alternativeName>
    <alternativeName>
        <fullName evidence="8">NDH-1 subunit I</fullName>
    </alternativeName>
</protein>
<dbReference type="Pfam" id="PF12838">
    <property type="entry name" value="Fer4_7"/>
    <property type="match status" value="1"/>
</dbReference>
<keyword evidence="6 8" id="KW-0408">Iron</keyword>
<dbReference type="HAMAP" id="MF_01351">
    <property type="entry name" value="NDH1_NuoI"/>
    <property type="match status" value="1"/>
</dbReference>
<dbReference type="PANTHER" id="PTHR10849:SF20">
    <property type="entry name" value="NADH DEHYDROGENASE [UBIQUINONE] IRON-SULFUR PROTEIN 8, MITOCHONDRIAL"/>
    <property type="match status" value="1"/>
</dbReference>
<dbReference type="OrthoDB" id="9798098at2"/>
<dbReference type="RefSeq" id="WP_075079208.1">
    <property type="nucleotide sequence ID" value="NZ_BDCO01000002.1"/>
</dbReference>
<dbReference type="STRING" id="690879.TSACC_21897"/>
<feature type="binding site" evidence="8">
    <location>
        <position position="78"/>
    </location>
    <ligand>
        <name>[4Fe-4S] cluster</name>
        <dbReference type="ChEBI" id="CHEBI:49883"/>
        <label>1</label>
    </ligand>
</feature>
<evidence type="ECO:0000313" key="10">
    <source>
        <dbReference type="EMBL" id="GAT33480.1"/>
    </source>
</evidence>
<feature type="binding site" evidence="8">
    <location>
        <position position="85"/>
    </location>
    <ligand>
        <name>[4Fe-4S] cluster</name>
        <dbReference type="ChEBI" id="CHEBI:49883"/>
        <label>2</label>
    </ligand>
</feature>
<dbReference type="AlphaFoldDB" id="A0A146G7E1"/>
<feature type="binding site" evidence="8">
    <location>
        <position position="130"/>
    </location>
    <ligand>
        <name>[4Fe-4S] cluster</name>
        <dbReference type="ChEBI" id="CHEBI:49883"/>
        <label>1</label>
    </ligand>
</feature>
<name>A0A146G7E1_TERSA</name>
<feature type="domain" description="4Fe-4S ferredoxin-type" evidence="9">
    <location>
        <begin position="111"/>
        <end position="140"/>
    </location>
</feature>
<gene>
    <name evidence="8" type="primary">nuoI</name>
    <name evidence="10" type="ORF">TSACC_21897</name>
</gene>
<evidence type="ECO:0000256" key="7">
    <source>
        <dbReference type="ARBA" id="ARBA00023014"/>
    </source>
</evidence>
<keyword evidence="7 8" id="KW-0411">Iron-sulfur</keyword>
<feature type="binding site" evidence="8">
    <location>
        <position position="123"/>
    </location>
    <ligand>
        <name>[4Fe-4S] cluster</name>
        <dbReference type="ChEBI" id="CHEBI:49883"/>
        <label>2</label>
    </ligand>
</feature>
<dbReference type="InterPro" id="IPR010226">
    <property type="entry name" value="NADH_quinone_OxRdtase_chainI"/>
</dbReference>
<evidence type="ECO:0000256" key="2">
    <source>
        <dbReference type="ARBA" id="ARBA00022485"/>
    </source>
</evidence>
<keyword evidence="3 8" id="KW-0479">Metal-binding</keyword>
<dbReference type="NCBIfam" id="TIGR01971">
    <property type="entry name" value="NuoI"/>
    <property type="match status" value="1"/>
</dbReference>
<keyword evidence="11" id="KW-1185">Reference proteome</keyword>
<evidence type="ECO:0000256" key="6">
    <source>
        <dbReference type="ARBA" id="ARBA00023004"/>
    </source>
</evidence>
<keyword evidence="8" id="KW-1003">Cell membrane</keyword>
<dbReference type="Gene3D" id="3.30.70.3270">
    <property type="match status" value="1"/>
</dbReference>
<accession>A0A146G7E1</accession>
<evidence type="ECO:0000313" key="11">
    <source>
        <dbReference type="Proteomes" id="UP000076023"/>
    </source>
</evidence>
<evidence type="ECO:0000259" key="9">
    <source>
        <dbReference type="PROSITE" id="PS51379"/>
    </source>
</evidence>
<feature type="binding site" evidence="8">
    <location>
        <position position="126"/>
    </location>
    <ligand>
        <name>[4Fe-4S] cluster</name>
        <dbReference type="ChEBI" id="CHEBI:49883"/>
        <label>2</label>
    </ligand>
</feature>
<comment type="function">
    <text evidence="8">NDH-1 shuttles electrons from NADH, via FMN and iron-sulfur (Fe-S) centers, to quinones in the respiratory chain. The immediate electron acceptor for the enzyme in this species is believed to be ubiquinone. Couples the redox reaction to proton translocation (for every two electrons transferred, four hydrogen ions are translocated across the cytoplasmic membrane), and thus conserves the redox energy in a proton gradient.</text>
</comment>
<dbReference type="GO" id="GO:0048038">
    <property type="term" value="F:quinone binding"/>
    <property type="evidence" value="ECO:0007669"/>
    <property type="project" value="UniProtKB-KW"/>
</dbReference>
<dbReference type="EC" id="7.1.1.-" evidence="8"/>
<dbReference type="FunCoup" id="A0A146G7E1">
    <property type="interactions" value="400"/>
</dbReference>
<dbReference type="GO" id="GO:0009060">
    <property type="term" value="P:aerobic respiration"/>
    <property type="evidence" value="ECO:0007669"/>
    <property type="project" value="TreeGrafter"/>
</dbReference>
<feature type="binding site" evidence="8">
    <location>
        <position position="81"/>
    </location>
    <ligand>
        <name>[4Fe-4S] cluster</name>
        <dbReference type="ChEBI" id="CHEBI:49883"/>
        <label>1</label>
    </ligand>
</feature>
<evidence type="ECO:0000256" key="5">
    <source>
        <dbReference type="ARBA" id="ARBA00022967"/>
    </source>
</evidence>
<sequence>MALVVQRPKLTLAEKLYLPSIIAGLLVTLKHLRKVVTGKTKVTMQYPEEKWDSHLPDWYRGAPTLVADEHGKERCVACQLCEFICPPRAITIHPEEIPGDTKWAKVEKRPKEFEIDMIRCIYCGLCEEVCPEQAIFLQKDYSITGYSRAEMKHDKKKLYELGGIKTGLVYKWNEKK</sequence>
<organism evidence="10 11">
    <name type="scientific">Terrimicrobium sacchariphilum</name>
    <dbReference type="NCBI Taxonomy" id="690879"/>
    <lineage>
        <taxon>Bacteria</taxon>
        <taxon>Pseudomonadati</taxon>
        <taxon>Verrucomicrobiota</taxon>
        <taxon>Terrimicrobiia</taxon>
        <taxon>Terrimicrobiales</taxon>
        <taxon>Terrimicrobiaceae</taxon>
        <taxon>Terrimicrobium</taxon>
    </lineage>
</organism>
<feature type="binding site" evidence="8">
    <location>
        <position position="75"/>
    </location>
    <ligand>
        <name>[4Fe-4S] cluster</name>
        <dbReference type="ChEBI" id="CHEBI:49883"/>
        <label>1</label>
    </ligand>
</feature>
<dbReference type="PANTHER" id="PTHR10849">
    <property type="entry name" value="NADH DEHYDROGENASE UBIQUINONE IRON-SULFUR PROTEIN 8, MITOCHONDRIAL"/>
    <property type="match status" value="1"/>
</dbReference>
<evidence type="ECO:0000256" key="4">
    <source>
        <dbReference type="ARBA" id="ARBA00022737"/>
    </source>
</evidence>
<dbReference type="InterPro" id="IPR017900">
    <property type="entry name" value="4Fe4S_Fe_S_CS"/>
</dbReference>
<evidence type="ECO:0000256" key="3">
    <source>
        <dbReference type="ARBA" id="ARBA00022723"/>
    </source>
</evidence>
<keyword evidence="8" id="KW-0520">NAD</keyword>
<proteinExistence type="inferred from homology"/>
<comment type="caution">
    <text evidence="10">The sequence shown here is derived from an EMBL/GenBank/DDBJ whole genome shotgun (WGS) entry which is preliminary data.</text>
</comment>
<comment type="similarity">
    <text evidence="1 8">Belongs to the complex I 23 kDa subunit family.</text>
</comment>
<dbReference type="GO" id="GO:0005506">
    <property type="term" value="F:iron ion binding"/>
    <property type="evidence" value="ECO:0007669"/>
    <property type="project" value="UniProtKB-UniRule"/>
</dbReference>
<keyword evidence="4" id="KW-0677">Repeat</keyword>
<feature type="binding site" evidence="8">
    <location>
        <position position="120"/>
    </location>
    <ligand>
        <name>[4Fe-4S] cluster</name>
        <dbReference type="ChEBI" id="CHEBI:49883"/>
        <label>2</label>
    </ligand>
</feature>
<comment type="cofactor">
    <cofactor evidence="8">
        <name>[4Fe-4S] cluster</name>
        <dbReference type="ChEBI" id="CHEBI:49883"/>
    </cofactor>
    <text evidence="8">Binds 2 [4Fe-4S] clusters per subunit.</text>
</comment>
<comment type="subcellular location">
    <subcellularLocation>
        <location evidence="8">Cell membrane</location>
        <topology evidence="8">Peripheral membrane protein</topology>
    </subcellularLocation>
</comment>
<evidence type="ECO:0000256" key="1">
    <source>
        <dbReference type="ARBA" id="ARBA00010277"/>
    </source>
</evidence>
<dbReference type="GO" id="GO:0005886">
    <property type="term" value="C:plasma membrane"/>
    <property type="evidence" value="ECO:0007669"/>
    <property type="project" value="UniProtKB-SubCell"/>
</dbReference>
<dbReference type="GO" id="GO:0050136">
    <property type="term" value="F:NADH dehydrogenase (quinone) (non-electrogenic) activity"/>
    <property type="evidence" value="ECO:0007669"/>
    <property type="project" value="UniProtKB-UniRule"/>
</dbReference>
<keyword evidence="2 8" id="KW-0004">4Fe-4S</keyword>
<feature type="domain" description="4Fe-4S ferredoxin-type" evidence="9">
    <location>
        <begin position="63"/>
        <end position="95"/>
    </location>
</feature>
<dbReference type="EMBL" id="BDCO01000002">
    <property type="protein sequence ID" value="GAT33480.1"/>
    <property type="molecule type" value="Genomic_DNA"/>
</dbReference>
<dbReference type="InParanoid" id="A0A146G7E1"/>